<dbReference type="InterPro" id="IPR046373">
    <property type="entry name" value="Acyl-CoA_Oxase/DH_mid-dom_sf"/>
</dbReference>
<dbReference type="PANTHER" id="PTHR10909:SF382">
    <property type="entry name" value="ACYL-COENZYME A OXIDASE"/>
    <property type="match status" value="1"/>
</dbReference>
<dbReference type="InterPro" id="IPR055060">
    <property type="entry name" value="ACOX_C_alpha1"/>
</dbReference>
<dbReference type="PANTHER" id="PTHR10909">
    <property type="entry name" value="ELECTRON TRANSPORT OXIDOREDUCTASE"/>
    <property type="match status" value="1"/>
</dbReference>
<evidence type="ECO:0000313" key="11">
    <source>
        <dbReference type="Proteomes" id="UP001159405"/>
    </source>
</evidence>
<keyword evidence="5" id="KW-0560">Oxidoreductase</keyword>
<dbReference type="SUPFAM" id="SSF47203">
    <property type="entry name" value="Acyl-CoA dehydrogenase C-terminal domain-like"/>
    <property type="match status" value="2"/>
</dbReference>
<dbReference type="InterPro" id="IPR002655">
    <property type="entry name" value="Acyl-CoA_oxidase_C"/>
</dbReference>
<dbReference type="InterPro" id="IPR036250">
    <property type="entry name" value="AcylCo_DH-like_C"/>
</dbReference>
<dbReference type="PIRSF" id="PIRSF000168">
    <property type="entry name" value="Acyl-CoA_oxidase"/>
    <property type="match status" value="1"/>
</dbReference>
<dbReference type="EMBL" id="CALNXK010000149">
    <property type="protein sequence ID" value="CAH3169270.1"/>
    <property type="molecule type" value="Genomic_DNA"/>
</dbReference>
<dbReference type="InterPro" id="IPR006091">
    <property type="entry name" value="Acyl-CoA_Oxase/DH_mid-dom"/>
</dbReference>
<keyword evidence="3 6" id="KW-0285">Flavoprotein</keyword>
<evidence type="ECO:0000256" key="5">
    <source>
        <dbReference type="ARBA" id="ARBA00023002"/>
    </source>
</evidence>
<dbReference type="Pfam" id="PF01756">
    <property type="entry name" value="ACOX"/>
    <property type="match status" value="1"/>
</dbReference>
<feature type="domain" description="Acyl-CoA oxidase/dehydrogenase middle" evidence="8">
    <location>
        <begin position="207"/>
        <end position="316"/>
    </location>
</feature>
<dbReference type="Pfam" id="PF02770">
    <property type="entry name" value="Acyl-CoA_dh_M"/>
    <property type="match status" value="1"/>
</dbReference>
<feature type="domain" description="Acyl-CoA oxidase C-alpha1" evidence="9">
    <location>
        <begin position="355"/>
        <end position="503"/>
    </location>
</feature>
<evidence type="ECO:0000256" key="1">
    <source>
        <dbReference type="ARBA" id="ARBA00001974"/>
    </source>
</evidence>
<evidence type="ECO:0000256" key="6">
    <source>
        <dbReference type="PIRNR" id="PIRNR000168"/>
    </source>
</evidence>
<dbReference type="InterPro" id="IPR012258">
    <property type="entry name" value="Acyl-CoA_oxidase"/>
</dbReference>
<comment type="similarity">
    <text evidence="2 6">Belongs to the acyl-CoA oxidase family.</text>
</comment>
<dbReference type="InterPro" id="IPR009100">
    <property type="entry name" value="AcylCoA_DH/oxidase_NM_dom_sf"/>
</dbReference>
<sequence>MRLTLSERLVSGVAFVVKALIISISTMLSASATTARRLQRAFSKVLFQSSGEVLKQSQNARSFSVSDARMDPQKLRDEWGKPSFEVTKMTRLLDHDNHEKKEKFRKILSEDPLMTPKYNITVDEERELALKRLKKLCDQGFISVLDFKNNPLWIFSAHELVAVVDASMATKMTVQFNLFGGTVFKLGTERHHEKLLKGIDSLEDVGCFGLTELGYGNNAVQMETTATYDKETKEFIVNTPNPLAQKYWITNGACHAHHIIVFSQLYIDGVNQGIHGVLVPIRDKNLQVMPGVQIHDMGHKMGLNGVDNAKFTFSNVRVPRENLLNLYSDVAEDGTYSTSVQGSIRKRFLTVADQLLSGRICIASMSQGAAKACLAIAIRYSATRLTVGPDGKSDTPILNYQLQQQALMPLLAATYATDFALQYVKDRWAFQEKDGSEHADVVTMCCVIKAISGWHVAETAAVCRERCGGQGYLSCNKFGSGIAGSHSSMTAEGDNSVLMQKVATERLMVLKPTMFQVAATYVPSFVNRMFSWADLSNQKYLHSLLESREKELFMALGMKMMRAGKKGRFDTWMYKEQDLVQAAAQAYGERLISECFGKTLDRADPELQPVLKKLHHLYQINVIKKDLGYFTTSGLMSTGTGAKVGKAAADLCREVAPQALALCDAFGISDEMLNAPIARDWIKYNSVDNKGEVEGVEF</sequence>
<evidence type="ECO:0000259" key="9">
    <source>
        <dbReference type="Pfam" id="PF22924"/>
    </source>
</evidence>
<comment type="caution">
    <text evidence="10">The sequence shown here is derived from an EMBL/GenBank/DDBJ whole genome shotgun (WGS) entry which is preliminary data.</text>
</comment>
<evidence type="ECO:0000256" key="3">
    <source>
        <dbReference type="ARBA" id="ARBA00022630"/>
    </source>
</evidence>
<evidence type="ECO:0000313" key="10">
    <source>
        <dbReference type="EMBL" id="CAH3169270.1"/>
    </source>
</evidence>
<gene>
    <name evidence="10" type="ORF">PLOB_00009693</name>
</gene>
<dbReference type="Pfam" id="PF22924">
    <property type="entry name" value="ACOX_C_alpha1"/>
    <property type="match status" value="1"/>
</dbReference>
<comment type="cofactor">
    <cofactor evidence="1">
        <name>FAD</name>
        <dbReference type="ChEBI" id="CHEBI:57692"/>
    </cofactor>
</comment>
<proteinExistence type="inferred from homology"/>
<dbReference type="Proteomes" id="UP001159405">
    <property type="component" value="Unassembled WGS sequence"/>
</dbReference>
<organism evidence="10 11">
    <name type="scientific">Porites lobata</name>
    <dbReference type="NCBI Taxonomy" id="104759"/>
    <lineage>
        <taxon>Eukaryota</taxon>
        <taxon>Metazoa</taxon>
        <taxon>Cnidaria</taxon>
        <taxon>Anthozoa</taxon>
        <taxon>Hexacorallia</taxon>
        <taxon>Scleractinia</taxon>
        <taxon>Fungiina</taxon>
        <taxon>Poritidae</taxon>
        <taxon>Porites</taxon>
    </lineage>
</organism>
<evidence type="ECO:0000259" key="7">
    <source>
        <dbReference type="Pfam" id="PF01756"/>
    </source>
</evidence>
<reference evidence="10 11" key="1">
    <citation type="submission" date="2022-05" db="EMBL/GenBank/DDBJ databases">
        <authorList>
            <consortium name="Genoscope - CEA"/>
            <person name="William W."/>
        </authorList>
    </citation>
    <scope>NUCLEOTIDE SEQUENCE [LARGE SCALE GENOMIC DNA]</scope>
</reference>
<keyword evidence="11" id="KW-1185">Reference proteome</keyword>
<keyword evidence="4 6" id="KW-0274">FAD</keyword>
<dbReference type="Gene3D" id="1.20.140.10">
    <property type="entry name" value="Butyryl-CoA Dehydrogenase, subunit A, domain 3"/>
    <property type="match status" value="2"/>
</dbReference>
<evidence type="ECO:0000259" key="8">
    <source>
        <dbReference type="Pfam" id="PF02770"/>
    </source>
</evidence>
<dbReference type="Gene3D" id="2.40.110.10">
    <property type="entry name" value="Butyryl-CoA Dehydrogenase, subunit A, domain 2"/>
    <property type="match status" value="1"/>
</dbReference>
<feature type="domain" description="Acyl-CoA oxidase C-terminal" evidence="7">
    <location>
        <begin position="554"/>
        <end position="679"/>
    </location>
</feature>
<evidence type="ECO:0000256" key="4">
    <source>
        <dbReference type="ARBA" id="ARBA00022827"/>
    </source>
</evidence>
<accession>A0ABN8QR98</accession>
<dbReference type="SUPFAM" id="SSF56645">
    <property type="entry name" value="Acyl-CoA dehydrogenase NM domain-like"/>
    <property type="match status" value="1"/>
</dbReference>
<evidence type="ECO:0000256" key="2">
    <source>
        <dbReference type="ARBA" id="ARBA00006288"/>
    </source>
</evidence>
<protein>
    <recommendedName>
        <fullName evidence="6">Acyl-coenzyme A oxidase</fullName>
    </recommendedName>
</protein>
<name>A0ABN8QR98_9CNID</name>